<comment type="caution">
    <text evidence="1">The sequence shown here is derived from an EMBL/GenBank/DDBJ whole genome shotgun (WGS) entry which is preliminary data.</text>
</comment>
<organism evidence="1 2">
    <name type="scientific">Daphnia magna</name>
    <dbReference type="NCBI Taxonomy" id="35525"/>
    <lineage>
        <taxon>Eukaryota</taxon>
        <taxon>Metazoa</taxon>
        <taxon>Ecdysozoa</taxon>
        <taxon>Arthropoda</taxon>
        <taxon>Crustacea</taxon>
        <taxon>Branchiopoda</taxon>
        <taxon>Diplostraca</taxon>
        <taxon>Cladocera</taxon>
        <taxon>Anomopoda</taxon>
        <taxon>Daphniidae</taxon>
        <taxon>Daphnia</taxon>
    </lineage>
</organism>
<reference evidence="1 2" key="1">
    <citation type="journal article" date="2023" name="Nucleic Acids Res.">
        <title>The hologenome of Daphnia magna reveals possible DNA methylation and microbiome-mediated evolution of the host genome.</title>
        <authorList>
            <person name="Chaturvedi A."/>
            <person name="Li X."/>
            <person name="Dhandapani V."/>
            <person name="Marshall H."/>
            <person name="Kissane S."/>
            <person name="Cuenca-Cambronero M."/>
            <person name="Asole G."/>
            <person name="Calvet F."/>
            <person name="Ruiz-Romero M."/>
            <person name="Marangio P."/>
            <person name="Guigo R."/>
            <person name="Rago D."/>
            <person name="Mirbahai L."/>
            <person name="Eastwood N."/>
            <person name="Colbourne J.K."/>
            <person name="Zhou J."/>
            <person name="Mallon E."/>
            <person name="Orsini L."/>
        </authorList>
    </citation>
    <scope>NUCLEOTIDE SEQUENCE [LARGE SCALE GENOMIC DNA]</scope>
    <source>
        <strain evidence="1">LRV0_1</strain>
    </source>
</reference>
<protein>
    <submittedName>
        <fullName evidence="1">Uncharacterized protein</fullName>
    </submittedName>
</protein>
<proteinExistence type="predicted"/>
<evidence type="ECO:0000313" key="2">
    <source>
        <dbReference type="Proteomes" id="UP001234178"/>
    </source>
</evidence>
<sequence length="82" mass="9612">MASQIGSFLPNSVIRFCWFFRMLLNESKRKEKKKGEPDALFNLDGINRSYLFVIGSLHREPPLDLIDVRFRYSDCQLTVPDM</sequence>
<accession>A0ABQ9YU56</accession>
<dbReference type="Proteomes" id="UP001234178">
    <property type="component" value="Unassembled WGS sequence"/>
</dbReference>
<dbReference type="EMBL" id="JAOYFB010000001">
    <property type="protein sequence ID" value="KAK4003933.1"/>
    <property type="molecule type" value="Genomic_DNA"/>
</dbReference>
<gene>
    <name evidence="1" type="ORF">OUZ56_005682</name>
</gene>
<name>A0ABQ9YU56_9CRUS</name>
<evidence type="ECO:0000313" key="1">
    <source>
        <dbReference type="EMBL" id="KAK4003933.1"/>
    </source>
</evidence>
<keyword evidence="2" id="KW-1185">Reference proteome</keyword>